<dbReference type="Proteomes" id="UP000280501">
    <property type="component" value="Unassembled WGS sequence"/>
</dbReference>
<accession>A0A3N4YRA7</accession>
<dbReference type="EMBL" id="RKQZ01000001">
    <property type="protein sequence ID" value="RPF21914.1"/>
    <property type="molecule type" value="Genomic_DNA"/>
</dbReference>
<gene>
    <name evidence="1" type="ORF">EDD34_2551</name>
</gene>
<keyword evidence="2" id="KW-1185">Reference proteome</keyword>
<comment type="caution">
    <text evidence="1">The sequence shown here is derived from an EMBL/GenBank/DDBJ whole genome shotgun (WGS) entry which is preliminary data.</text>
</comment>
<evidence type="ECO:0000313" key="1">
    <source>
        <dbReference type="EMBL" id="RPF21914.1"/>
    </source>
</evidence>
<organism evidence="1 2">
    <name type="scientific">Myceligenerans xiligouense</name>
    <dbReference type="NCBI Taxonomy" id="253184"/>
    <lineage>
        <taxon>Bacteria</taxon>
        <taxon>Bacillati</taxon>
        <taxon>Actinomycetota</taxon>
        <taxon>Actinomycetes</taxon>
        <taxon>Micrococcales</taxon>
        <taxon>Promicromonosporaceae</taxon>
        <taxon>Myceligenerans</taxon>
    </lineage>
</organism>
<protein>
    <submittedName>
        <fullName evidence="1">Uncharacterized protein</fullName>
    </submittedName>
</protein>
<name>A0A3N4YRA7_9MICO</name>
<sequence>MGVVVQRDRQISAIGPGHRQVQLPSGLAGDQLDILTDSSDSTGNLGSDWGLDDMHLVVRQDGQVVADEKTGWPR</sequence>
<dbReference type="AlphaFoldDB" id="A0A3N4YRA7"/>
<evidence type="ECO:0000313" key="2">
    <source>
        <dbReference type="Proteomes" id="UP000280501"/>
    </source>
</evidence>
<proteinExistence type="predicted"/>
<reference evidence="1 2" key="1">
    <citation type="submission" date="2018-11" db="EMBL/GenBank/DDBJ databases">
        <title>Sequencing the genomes of 1000 actinobacteria strains.</title>
        <authorList>
            <person name="Klenk H.-P."/>
        </authorList>
    </citation>
    <scope>NUCLEOTIDE SEQUENCE [LARGE SCALE GENOMIC DNA]</scope>
    <source>
        <strain evidence="1 2">DSM 15700</strain>
    </source>
</reference>